<dbReference type="AlphaFoldDB" id="A0A0F9UJR7"/>
<gene>
    <name evidence="1" type="ORF">LCGC14_0598440</name>
</gene>
<organism evidence="1">
    <name type="scientific">marine sediment metagenome</name>
    <dbReference type="NCBI Taxonomy" id="412755"/>
    <lineage>
        <taxon>unclassified sequences</taxon>
        <taxon>metagenomes</taxon>
        <taxon>ecological metagenomes</taxon>
    </lineage>
</organism>
<dbReference type="EMBL" id="LAZR01000955">
    <property type="protein sequence ID" value="KKN53818.1"/>
    <property type="molecule type" value="Genomic_DNA"/>
</dbReference>
<sequence>MSKLQKLVGEGKEIKIGEINLDIKPLTVSSLPLLMQIGDETNKEAQANAMKEVLTRTLKDSVPDATDKEIDKISIEHMTKLMEAIMEVNQLEMDSEKKEFFKKLREQNVGHDAKDGAQARER</sequence>
<comment type="caution">
    <text evidence="1">The sequence shown here is derived from an EMBL/GenBank/DDBJ whole genome shotgun (WGS) entry which is preliminary data.</text>
</comment>
<evidence type="ECO:0000313" key="1">
    <source>
        <dbReference type="EMBL" id="KKN53818.1"/>
    </source>
</evidence>
<reference evidence="1" key="1">
    <citation type="journal article" date="2015" name="Nature">
        <title>Complex archaea that bridge the gap between prokaryotes and eukaryotes.</title>
        <authorList>
            <person name="Spang A."/>
            <person name="Saw J.H."/>
            <person name="Jorgensen S.L."/>
            <person name="Zaremba-Niedzwiedzka K."/>
            <person name="Martijn J."/>
            <person name="Lind A.E."/>
            <person name="van Eijk R."/>
            <person name="Schleper C."/>
            <person name="Guy L."/>
            <person name="Ettema T.J."/>
        </authorList>
    </citation>
    <scope>NUCLEOTIDE SEQUENCE</scope>
</reference>
<name>A0A0F9UJR7_9ZZZZ</name>
<accession>A0A0F9UJR7</accession>
<proteinExistence type="predicted"/>
<protein>
    <submittedName>
        <fullName evidence="1">Uncharacterized protein</fullName>
    </submittedName>
</protein>